<keyword evidence="10" id="KW-1185">Reference proteome</keyword>
<proteinExistence type="inferred from homology"/>
<dbReference type="InterPro" id="IPR001247">
    <property type="entry name" value="ExoRNase_PH_dom1"/>
</dbReference>
<dbReference type="AlphaFoldDB" id="G0QSE1"/>
<evidence type="ECO:0000259" key="7">
    <source>
        <dbReference type="Pfam" id="PF01138"/>
    </source>
</evidence>
<feature type="domain" description="Exoribonuclease phosphorolytic" evidence="7">
    <location>
        <begin position="30"/>
        <end position="176"/>
    </location>
</feature>
<dbReference type="InterPro" id="IPR027408">
    <property type="entry name" value="PNPase/RNase_PH_dom_sf"/>
</dbReference>
<keyword evidence="6" id="KW-0539">Nucleus</keyword>
<dbReference type="GO" id="GO:0071028">
    <property type="term" value="P:nuclear mRNA surveillance"/>
    <property type="evidence" value="ECO:0007669"/>
    <property type="project" value="TreeGrafter"/>
</dbReference>
<reference evidence="9 10" key="1">
    <citation type="submission" date="2011-07" db="EMBL/GenBank/DDBJ databases">
        <authorList>
            <person name="Coyne R."/>
            <person name="Brami D."/>
            <person name="Johnson J."/>
            <person name="Hostetler J."/>
            <person name="Hannick L."/>
            <person name="Clark T."/>
            <person name="Cassidy-Hanley D."/>
            <person name="Inman J."/>
        </authorList>
    </citation>
    <scope>NUCLEOTIDE SEQUENCE [LARGE SCALE GENOMIC DNA]</scope>
    <source>
        <strain evidence="9 10">G5</strain>
    </source>
</reference>
<organism evidence="9 10">
    <name type="scientific">Ichthyophthirius multifiliis</name>
    <name type="common">White spot disease agent</name>
    <name type="synonym">Ich</name>
    <dbReference type="NCBI Taxonomy" id="5932"/>
    <lineage>
        <taxon>Eukaryota</taxon>
        <taxon>Sar</taxon>
        <taxon>Alveolata</taxon>
        <taxon>Ciliophora</taxon>
        <taxon>Intramacronucleata</taxon>
        <taxon>Oligohymenophorea</taxon>
        <taxon>Hymenostomatida</taxon>
        <taxon>Ophryoglenina</taxon>
        <taxon>Ichthyophthirius</taxon>
    </lineage>
</organism>
<keyword evidence="5" id="KW-0694">RNA-binding</keyword>
<sequence length="355" mass="41253">MKTLNQNDKEFCLKSLEQELRLDGRTLLNSRKIEVHFGLNPGEIELISGDTHIATKTHSSITDPKKEKPNEGFLFFKVDLSSTQDEQQQNLQNFKEYSNEIQKLLEKIIKGSKQFFQFKTKQKIYKRAIDVASLCIITGKKVWNITVETSVISNGGNLIDNIYLCVMISLLHFRKPYISIEQQSKIKIHPDKNPQPLSIHHMPIPFTFALFKNATLLVADPLAQEEQLMEGRITISVNIYNDICNIHKPGGAPLKLDVIDKQYNYNQIFYIYIFYIFRIIQVCLNKIKKMTGFVREITSKCAQYNVELIKQKNQIIIMNFDNPQNFIEGENNKIEEENNDAKQIDQQELQMMLEK</sequence>
<protein>
    <submittedName>
        <fullName evidence="9">Uncharacterized protein</fullName>
    </submittedName>
</protein>
<dbReference type="SUPFAM" id="SSF54211">
    <property type="entry name" value="Ribosomal protein S5 domain 2-like"/>
    <property type="match status" value="1"/>
</dbReference>
<dbReference type="SUPFAM" id="SSF55666">
    <property type="entry name" value="Ribonuclease PH domain 2-like"/>
    <property type="match status" value="1"/>
</dbReference>
<dbReference type="InterPro" id="IPR020568">
    <property type="entry name" value="Ribosomal_Su5_D2-typ_SF"/>
</dbReference>
<accession>G0QSE1</accession>
<comment type="subcellular location">
    <subcellularLocation>
        <location evidence="2">Cytoplasm</location>
    </subcellularLocation>
    <subcellularLocation>
        <location evidence="1">Nucleus</location>
    </subcellularLocation>
</comment>
<dbReference type="Gene3D" id="3.30.230.70">
    <property type="entry name" value="GHMP Kinase, N-terminal domain"/>
    <property type="match status" value="1"/>
</dbReference>
<keyword evidence="4" id="KW-0963">Cytoplasm</keyword>
<dbReference type="InterPro" id="IPR050590">
    <property type="entry name" value="Exosome_comp_Rrp42_subfam"/>
</dbReference>
<dbReference type="GO" id="GO:0034475">
    <property type="term" value="P:U4 snRNA 3'-end processing"/>
    <property type="evidence" value="ECO:0007669"/>
    <property type="project" value="TreeGrafter"/>
</dbReference>
<name>G0QSE1_ICHMU</name>
<evidence type="ECO:0000313" key="9">
    <source>
        <dbReference type="EMBL" id="EGR31888.1"/>
    </source>
</evidence>
<dbReference type="RefSeq" id="XP_004035374.1">
    <property type="nucleotide sequence ID" value="XM_004035326.1"/>
</dbReference>
<evidence type="ECO:0000313" key="10">
    <source>
        <dbReference type="Proteomes" id="UP000008983"/>
    </source>
</evidence>
<dbReference type="CDD" id="cd11368">
    <property type="entry name" value="RNase_PH_RRP45"/>
    <property type="match status" value="1"/>
</dbReference>
<dbReference type="FunCoup" id="G0QSE1">
    <property type="interactions" value="250"/>
</dbReference>
<dbReference type="InterPro" id="IPR015847">
    <property type="entry name" value="ExoRNase_PH_dom2"/>
</dbReference>
<evidence type="ECO:0000256" key="1">
    <source>
        <dbReference type="ARBA" id="ARBA00004123"/>
    </source>
</evidence>
<dbReference type="GO" id="GO:0034473">
    <property type="term" value="P:U1 snRNA 3'-end processing"/>
    <property type="evidence" value="ECO:0007669"/>
    <property type="project" value="TreeGrafter"/>
</dbReference>
<evidence type="ECO:0000256" key="4">
    <source>
        <dbReference type="ARBA" id="ARBA00022490"/>
    </source>
</evidence>
<comment type="similarity">
    <text evidence="3">Belongs to the RNase PH family.</text>
</comment>
<dbReference type="PANTHER" id="PTHR11097">
    <property type="entry name" value="EXOSOME COMPLEX EXONUCLEASE RIBOSOMAL RNA PROCESSING PROTEIN"/>
    <property type="match status" value="1"/>
</dbReference>
<dbReference type="PANTHER" id="PTHR11097:SF14">
    <property type="entry name" value="EXOSOME COMPLEX COMPONENT RRP45"/>
    <property type="match status" value="1"/>
</dbReference>
<gene>
    <name evidence="9" type="ORF">IMG5_100370</name>
</gene>
<dbReference type="GO" id="GO:0035925">
    <property type="term" value="F:mRNA 3'-UTR AU-rich region binding"/>
    <property type="evidence" value="ECO:0007669"/>
    <property type="project" value="TreeGrafter"/>
</dbReference>
<dbReference type="OMA" id="VCSIQKA"/>
<evidence type="ECO:0000259" key="8">
    <source>
        <dbReference type="Pfam" id="PF03725"/>
    </source>
</evidence>
<evidence type="ECO:0000256" key="5">
    <source>
        <dbReference type="ARBA" id="ARBA00022884"/>
    </source>
</evidence>
<dbReference type="EMBL" id="GL983809">
    <property type="protein sequence ID" value="EGR31888.1"/>
    <property type="molecule type" value="Genomic_DNA"/>
</dbReference>
<evidence type="ECO:0000256" key="2">
    <source>
        <dbReference type="ARBA" id="ARBA00004496"/>
    </source>
</evidence>
<dbReference type="GO" id="GO:0000176">
    <property type="term" value="C:nuclear exosome (RNase complex)"/>
    <property type="evidence" value="ECO:0007669"/>
    <property type="project" value="TreeGrafter"/>
</dbReference>
<dbReference type="InParanoid" id="G0QSE1"/>
<dbReference type="InterPro" id="IPR036345">
    <property type="entry name" value="ExoRNase_PH_dom2_sf"/>
</dbReference>
<dbReference type="GO" id="GO:0016075">
    <property type="term" value="P:rRNA catabolic process"/>
    <property type="evidence" value="ECO:0007669"/>
    <property type="project" value="TreeGrafter"/>
</dbReference>
<dbReference type="OrthoDB" id="10264038at2759"/>
<evidence type="ECO:0000256" key="6">
    <source>
        <dbReference type="ARBA" id="ARBA00023242"/>
    </source>
</evidence>
<dbReference type="GeneID" id="14908061"/>
<dbReference type="Pfam" id="PF01138">
    <property type="entry name" value="RNase_PH"/>
    <property type="match status" value="1"/>
</dbReference>
<dbReference type="GO" id="GO:0034476">
    <property type="term" value="P:U5 snRNA 3'-end processing"/>
    <property type="evidence" value="ECO:0007669"/>
    <property type="project" value="TreeGrafter"/>
</dbReference>
<evidence type="ECO:0000256" key="3">
    <source>
        <dbReference type="ARBA" id="ARBA00006678"/>
    </source>
</evidence>
<dbReference type="eggNOG" id="KOG1614">
    <property type="taxonomic scope" value="Eukaryota"/>
</dbReference>
<dbReference type="GO" id="GO:0000467">
    <property type="term" value="P:exonucleolytic trimming to generate mature 3'-end of 5.8S rRNA from tricistronic rRNA transcript (SSU-rRNA, 5.8S rRNA, LSU-rRNA)"/>
    <property type="evidence" value="ECO:0007669"/>
    <property type="project" value="TreeGrafter"/>
</dbReference>
<dbReference type="Pfam" id="PF03725">
    <property type="entry name" value="RNase_PH_C"/>
    <property type="match status" value="1"/>
</dbReference>
<dbReference type="GO" id="GO:0071035">
    <property type="term" value="P:nuclear polyadenylation-dependent rRNA catabolic process"/>
    <property type="evidence" value="ECO:0007669"/>
    <property type="project" value="TreeGrafter"/>
</dbReference>
<dbReference type="InterPro" id="IPR033100">
    <property type="entry name" value="Rrp45"/>
</dbReference>
<dbReference type="GO" id="GO:0000177">
    <property type="term" value="C:cytoplasmic exosome (RNase complex)"/>
    <property type="evidence" value="ECO:0007669"/>
    <property type="project" value="TreeGrafter"/>
</dbReference>
<feature type="domain" description="Exoribonuclease phosphorolytic" evidence="8">
    <location>
        <begin position="201"/>
        <end position="260"/>
    </location>
</feature>
<dbReference type="GO" id="GO:0071038">
    <property type="term" value="P:TRAMP-dependent tRNA surveillance pathway"/>
    <property type="evidence" value="ECO:0007669"/>
    <property type="project" value="TreeGrafter"/>
</dbReference>
<dbReference type="Proteomes" id="UP000008983">
    <property type="component" value="Unassembled WGS sequence"/>
</dbReference>
<dbReference type="STRING" id="857967.G0QSE1"/>